<accession>A0AAD6V5A8</accession>
<dbReference type="Proteomes" id="UP001219525">
    <property type="component" value="Unassembled WGS sequence"/>
</dbReference>
<protein>
    <submittedName>
        <fullName evidence="2">Uncharacterized protein</fullName>
    </submittedName>
</protein>
<gene>
    <name evidence="2" type="ORF">GGX14DRAFT_462125</name>
</gene>
<comment type="caution">
    <text evidence="2">The sequence shown here is derived from an EMBL/GenBank/DDBJ whole genome shotgun (WGS) entry which is preliminary data.</text>
</comment>
<dbReference type="AlphaFoldDB" id="A0AAD6V5A8"/>
<keyword evidence="1" id="KW-0732">Signal</keyword>
<sequence>MAMAHMLRRVVSVTLVVAFYDARGMLPWLAGIPELARVRFSPNIATSRTTRAKLLESARQALPHVKDIVC</sequence>
<evidence type="ECO:0000313" key="2">
    <source>
        <dbReference type="EMBL" id="KAJ7203132.1"/>
    </source>
</evidence>
<keyword evidence="3" id="KW-1185">Reference proteome</keyword>
<evidence type="ECO:0000256" key="1">
    <source>
        <dbReference type="SAM" id="SignalP"/>
    </source>
</evidence>
<proteinExistence type="predicted"/>
<feature type="chain" id="PRO_5042045867" evidence="1">
    <location>
        <begin position="19"/>
        <end position="70"/>
    </location>
</feature>
<organism evidence="2 3">
    <name type="scientific">Mycena pura</name>
    <dbReference type="NCBI Taxonomy" id="153505"/>
    <lineage>
        <taxon>Eukaryota</taxon>
        <taxon>Fungi</taxon>
        <taxon>Dikarya</taxon>
        <taxon>Basidiomycota</taxon>
        <taxon>Agaricomycotina</taxon>
        <taxon>Agaricomycetes</taxon>
        <taxon>Agaricomycetidae</taxon>
        <taxon>Agaricales</taxon>
        <taxon>Marasmiineae</taxon>
        <taxon>Mycenaceae</taxon>
        <taxon>Mycena</taxon>
    </lineage>
</organism>
<reference evidence="2" key="1">
    <citation type="submission" date="2023-03" db="EMBL/GenBank/DDBJ databases">
        <title>Massive genome expansion in bonnet fungi (Mycena s.s.) driven by repeated elements and novel gene families across ecological guilds.</title>
        <authorList>
            <consortium name="Lawrence Berkeley National Laboratory"/>
            <person name="Harder C.B."/>
            <person name="Miyauchi S."/>
            <person name="Viragh M."/>
            <person name="Kuo A."/>
            <person name="Thoen E."/>
            <person name="Andreopoulos B."/>
            <person name="Lu D."/>
            <person name="Skrede I."/>
            <person name="Drula E."/>
            <person name="Henrissat B."/>
            <person name="Morin E."/>
            <person name="Kohler A."/>
            <person name="Barry K."/>
            <person name="LaButti K."/>
            <person name="Morin E."/>
            <person name="Salamov A."/>
            <person name="Lipzen A."/>
            <person name="Mereny Z."/>
            <person name="Hegedus B."/>
            <person name="Baldrian P."/>
            <person name="Stursova M."/>
            <person name="Weitz H."/>
            <person name="Taylor A."/>
            <person name="Grigoriev I.V."/>
            <person name="Nagy L.G."/>
            <person name="Martin F."/>
            <person name="Kauserud H."/>
        </authorList>
    </citation>
    <scope>NUCLEOTIDE SEQUENCE</scope>
    <source>
        <strain evidence="2">9144</strain>
    </source>
</reference>
<dbReference type="EMBL" id="JARJCW010000052">
    <property type="protein sequence ID" value="KAJ7203132.1"/>
    <property type="molecule type" value="Genomic_DNA"/>
</dbReference>
<feature type="signal peptide" evidence="1">
    <location>
        <begin position="1"/>
        <end position="18"/>
    </location>
</feature>
<name>A0AAD6V5A8_9AGAR</name>
<evidence type="ECO:0000313" key="3">
    <source>
        <dbReference type="Proteomes" id="UP001219525"/>
    </source>
</evidence>